<dbReference type="OrthoDB" id="26525at2759"/>
<dbReference type="PROSITE" id="PS00018">
    <property type="entry name" value="EF_HAND_1"/>
    <property type="match status" value="3"/>
</dbReference>
<dbReference type="InterPro" id="IPR018247">
    <property type="entry name" value="EF_Hand_1_Ca_BS"/>
</dbReference>
<dbReference type="Proteomes" id="UP000602905">
    <property type="component" value="Unassembled WGS sequence"/>
</dbReference>
<feature type="domain" description="EF-hand" evidence="4">
    <location>
        <begin position="129"/>
        <end position="156"/>
    </location>
</feature>
<proteinExistence type="predicted"/>
<dbReference type="FunFam" id="1.10.238.10:FF:000001">
    <property type="entry name" value="Calmodulin 1"/>
    <property type="match status" value="1"/>
</dbReference>
<evidence type="ECO:0000256" key="2">
    <source>
        <dbReference type="ARBA" id="ARBA00022837"/>
    </source>
</evidence>
<dbReference type="GO" id="GO:0005509">
    <property type="term" value="F:calcium ion binding"/>
    <property type="evidence" value="ECO:0007669"/>
    <property type="project" value="InterPro"/>
</dbReference>
<feature type="region of interest" description="Disordered" evidence="3">
    <location>
        <begin position="178"/>
        <end position="241"/>
    </location>
</feature>
<dbReference type="PROSITE" id="PS50222">
    <property type="entry name" value="EF_HAND_2"/>
    <property type="match status" value="3"/>
</dbReference>
<dbReference type="SMART" id="SM00054">
    <property type="entry name" value="EFh"/>
    <property type="match status" value="3"/>
</dbReference>
<evidence type="ECO:0000259" key="4">
    <source>
        <dbReference type="PROSITE" id="PS50222"/>
    </source>
</evidence>
<feature type="domain" description="EF-hand" evidence="4">
    <location>
        <begin position="92"/>
        <end position="127"/>
    </location>
</feature>
<evidence type="ECO:0000256" key="1">
    <source>
        <dbReference type="ARBA" id="ARBA00022737"/>
    </source>
</evidence>
<accession>A0A8H7HKW2</accession>
<comment type="caution">
    <text evidence="5">The sequence shown here is derived from an EMBL/GenBank/DDBJ whole genome shotgun (WGS) entry which is preliminary data.</text>
</comment>
<dbReference type="InterPro" id="IPR002048">
    <property type="entry name" value="EF_hand_dom"/>
</dbReference>
<dbReference type="InterPro" id="IPR011992">
    <property type="entry name" value="EF-hand-dom_pair"/>
</dbReference>
<dbReference type="EMBL" id="JACYCD010000554">
    <property type="protein sequence ID" value="KAF8691646.1"/>
    <property type="molecule type" value="Genomic_DNA"/>
</dbReference>
<feature type="compositionally biased region" description="Basic and acidic residues" evidence="3">
    <location>
        <begin position="227"/>
        <end position="241"/>
    </location>
</feature>
<dbReference type="Gene3D" id="1.10.238.10">
    <property type="entry name" value="EF-hand"/>
    <property type="match status" value="2"/>
</dbReference>
<dbReference type="SUPFAM" id="SSF47473">
    <property type="entry name" value="EF-hand"/>
    <property type="match status" value="1"/>
</dbReference>
<keyword evidence="2" id="KW-0106">Calcium</keyword>
<organism evidence="5 6">
    <name type="scientific">Rhizoctonia solani</name>
    <dbReference type="NCBI Taxonomy" id="456999"/>
    <lineage>
        <taxon>Eukaryota</taxon>
        <taxon>Fungi</taxon>
        <taxon>Dikarya</taxon>
        <taxon>Basidiomycota</taxon>
        <taxon>Agaricomycotina</taxon>
        <taxon>Agaricomycetes</taxon>
        <taxon>Cantharellales</taxon>
        <taxon>Ceratobasidiaceae</taxon>
        <taxon>Rhizoctonia</taxon>
    </lineage>
</organism>
<evidence type="ECO:0000313" key="6">
    <source>
        <dbReference type="Proteomes" id="UP000602905"/>
    </source>
</evidence>
<dbReference type="Pfam" id="PF13833">
    <property type="entry name" value="EF-hand_8"/>
    <property type="match status" value="1"/>
</dbReference>
<dbReference type="AlphaFoldDB" id="A0A8H7HKW2"/>
<evidence type="ECO:0000313" key="5">
    <source>
        <dbReference type="EMBL" id="KAF8691646.1"/>
    </source>
</evidence>
<name>A0A8H7HKW2_9AGAM</name>
<sequence>MTCLVDLRLVDVFTTIAPASKLILVPADGTEQLEDGDGQITTTELSSLLHALSTPIHDIDNIIAQADANEDGALDLGEFLLLMSEKLNSGQKTDTELRQVFDRFDKDGSGSIERGELGDQLTDQELAMIMREVDADGDGRVSFEEFKMPHVIGRRSAHKSTNPRSWIDLFLTTMSDEFTTQPAPSYPPQQGGGLNPGLAGSGEAAAFHATGPQIPNEEVLSTLDKPLSPEELKKREEELNK</sequence>
<keyword evidence="1" id="KW-0677">Repeat</keyword>
<dbReference type="CDD" id="cd00051">
    <property type="entry name" value="EFh"/>
    <property type="match status" value="1"/>
</dbReference>
<reference evidence="5" key="1">
    <citation type="submission" date="2020-09" db="EMBL/GenBank/DDBJ databases">
        <title>Comparative genome analyses of four rice-infecting Rhizoctonia solani isolates reveal extensive enrichment of homogalacturonan modification genes.</title>
        <authorList>
            <person name="Lee D.-Y."/>
            <person name="Jeon J."/>
            <person name="Kim K.-T."/>
            <person name="Cheong K."/>
            <person name="Song H."/>
            <person name="Choi G."/>
            <person name="Ko J."/>
            <person name="Opiyo S.O."/>
            <person name="Zuo S."/>
            <person name="Madhav S."/>
            <person name="Lee Y.-H."/>
            <person name="Wang G.-L."/>
        </authorList>
    </citation>
    <scope>NUCLEOTIDE SEQUENCE</scope>
    <source>
        <strain evidence="5">AG1-IA WGL</strain>
    </source>
</reference>
<dbReference type="InterPro" id="IPR050145">
    <property type="entry name" value="Centrin_CML-like"/>
</dbReference>
<gene>
    <name evidence="5" type="ORF">RHS03_08725</name>
</gene>
<evidence type="ECO:0000256" key="3">
    <source>
        <dbReference type="SAM" id="MobiDB-lite"/>
    </source>
</evidence>
<protein>
    <submittedName>
        <fullName evidence="5">Calcium ion binding</fullName>
    </submittedName>
</protein>
<dbReference type="PANTHER" id="PTHR23050">
    <property type="entry name" value="CALCIUM BINDING PROTEIN"/>
    <property type="match status" value="1"/>
</dbReference>
<dbReference type="Pfam" id="PF13499">
    <property type="entry name" value="EF-hand_7"/>
    <property type="match status" value="1"/>
</dbReference>
<feature type="non-terminal residue" evidence="5">
    <location>
        <position position="241"/>
    </location>
</feature>
<feature type="domain" description="EF-hand" evidence="4">
    <location>
        <begin position="54"/>
        <end position="89"/>
    </location>
</feature>